<dbReference type="InterPro" id="IPR038494">
    <property type="entry name" value="IGPD_sf"/>
</dbReference>
<proteinExistence type="predicted"/>
<dbReference type="Proteomes" id="UP000017200">
    <property type="component" value="Unassembled WGS sequence"/>
</dbReference>
<feature type="region of interest" description="Disordered" evidence="4">
    <location>
        <begin position="361"/>
        <end position="380"/>
    </location>
</feature>
<keyword evidence="7" id="KW-1185">Reference proteome</keyword>
<keyword evidence="1" id="KW-0028">Amino-acid biosynthesis</keyword>
<dbReference type="OrthoDB" id="447729at2759"/>
<dbReference type="SUPFAM" id="SSF54211">
    <property type="entry name" value="Ribosomal protein S5 domain 2-like"/>
    <property type="match status" value="1"/>
</dbReference>
<dbReference type="InParanoid" id="U5H872"/>
<reference evidence="7" key="1">
    <citation type="submission" date="2010-11" db="EMBL/GenBank/DDBJ databases">
        <title>The genome sequence of Microbotryum violaceum strain p1A1 Lamole.</title>
        <authorList>
            <person name="Cuomo C."/>
            <person name="Perlin M."/>
            <person name="Young S.K."/>
            <person name="Zeng Q."/>
            <person name="Gargeya S."/>
            <person name="Alvarado L."/>
            <person name="Berlin A."/>
            <person name="Chapman S.B."/>
            <person name="Chen Z."/>
            <person name="Freedman E."/>
            <person name="Gellesch M."/>
            <person name="Goldberg J."/>
            <person name="Griggs A."/>
            <person name="Gujja S."/>
            <person name="Heilman E."/>
            <person name="Heiman D."/>
            <person name="Howarth C."/>
            <person name="Mehta T."/>
            <person name="Neiman D."/>
            <person name="Pearson M."/>
            <person name="Roberts A."/>
            <person name="Saif S."/>
            <person name="Shea T."/>
            <person name="Shenoy N."/>
            <person name="Sisk P."/>
            <person name="Stolte C."/>
            <person name="Sykes S."/>
            <person name="White J."/>
            <person name="Yandava C."/>
            <person name="Haas B."/>
            <person name="Nusbaum C."/>
            <person name="Birren B."/>
        </authorList>
    </citation>
    <scope>NUCLEOTIDE SEQUENCE [LARGE SCALE GENOMIC DNA]</scope>
    <source>
        <strain evidence="7">p1A1 Lamole</strain>
    </source>
</reference>
<dbReference type="PANTHER" id="PTHR23133:SF2">
    <property type="entry name" value="IMIDAZOLEGLYCEROL-PHOSPHATE DEHYDRATASE"/>
    <property type="match status" value="1"/>
</dbReference>
<dbReference type="AlphaFoldDB" id="U5H872"/>
<organism evidence="5">
    <name type="scientific">Microbotryum lychnidis-dioicae (strain p1A1 Lamole / MvSl-1064)</name>
    <name type="common">Anther smut fungus</name>
    <dbReference type="NCBI Taxonomy" id="683840"/>
    <lineage>
        <taxon>Eukaryota</taxon>
        <taxon>Fungi</taxon>
        <taxon>Dikarya</taxon>
        <taxon>Basidiomycota</taxon>
        <taxon>Pucciniomycotina</taxon>
        <taxon>Microbotryomycetes</taxon>
        <taxon>Microbotryales</taxon>
        <taxon>Microbotryaceae</taxon>
        <taxon>Microbotryum</taxon>
    </lineage>
</organism>
<dbReference type="GO" id="GO:0004424">
    <property type="term" value="F:imidazoleglycerol-phosphate dehydratase activity"/>
    <property type="evidence" value="ECO:0007669"/>
    <property type="project" value="InterPro"/>
</dbReference>
<evidence type="ECO:0000313" key="5">
    <source>
        <dbReference type="EMBL" id="KDE06280.1"/>
    </source>
</evidence>
<feature type="region of interest" description="Disordered" evidence="4">
    <location>
        <begin position="180"/>
        <end position="199"/>
    </location>
</feature>
<dbReference type="EnsemblFungi" id="MVLG_03439T0">
    <property type="protein sequence ID" value="MVLG_03439T0"/>
    <property type="gene ID" value="MVLG_03439"/>
</dbReference>
<dbReference type="EMBL" id="GL541674">
    <property type="protein sequence ID" value="KDE06280.1"/>
    <property type="molecule type" value="Genomic_DNA"/>
</dbReference>
<dbReference type="Pfam" id="PF00475">
    <property type="entry name" value="IGPD"/>
    <property type="match status" value="1"/>
</dbReference>
<dbReference type="EMBL" id="AEIJ01000329">
    <property type="status" value="NOT_ANNOTATED_CDS"/>
    <property type="molecule type" value="Genomic_DNA"/>
</dbReference>
<dbReference type="InterPro" id="IPR000807">
    <property type="entry name" value="ImidazoleglycerolP_deHydtase"/>
</dbReference>
<reference evidence="5" key="2">
    <citation type="submission" date="2010-11" db="EMBL/GenBank/DDBJ databases">
        <authorList>
            <consortium name="The Broad Institute Genome Sequencing Platform"/>
            <person name="Earl A."/>
            <person name="Ward D."/>
            <person name="Feldgarden M."/>
            <person name="Gevers D."/>
            <person name="Butler R."/>
            <person name="Young S.K."/>
            <person name="Zeng Q."/>
            <person name="Gargeya S."/>
            <person name="Fitzgerald M."/>
            <person name="Haas B."/>
            <person name="Abouelleil A."/>
            <person name="Alvarado L."/>
            <person name="Arachchi H.M."/>
            <person name="Berlin A."/>
            <person name="Brown A."/>
            <person name="Chapman S.B."/>
            <person name="Chen Z."/>
            <person name="Dunbar C."/>
            <person name="Freedman E."/>
            <person name="Gearin G."/>
            <person name="Gellesch M."/>
            <person name="Goldberg J."/>
            <person name="Griggs A."/>
            <person name="Gujja S."/>
            <person name="Heilman E."/>
            <person name="Heiman D."/>
            <person name="Howarth C."/>
            <person name="Larson L."/>
            <person name="Lui A."/>
            <person name="MacDonald P.J.P."/>
            <person name="Mehta T."/>
            <person name="Montmayeur A."/>
            <person name="Murphy C."/>
            <person name="Neiman D."/>
            <person name="Pearson M."/>
            <person name="Priest M."/>
            <person name="Roberts A."/>
            <person name="Saif S."/>
            <person name="Shea T."/>
            <person name="Shenoy N."/>
            <person name="Sisk P."/>
            <person name="Stolte C."/>
            <person name="Sykes S."/>
            <person name="White J."/>
            <person name="Yandava C."/>
            <person name="Wortman J."/>
            <person name="Nusbaum C."/>
            <person name="Birren B."/>
        </authorList>
    </citation>
    <scope>NUCLEOTIDE SEQUENCE</scope>
    <source>
        <strain evidence="5">P1A1 Lamole</strain>
    </source>
</reference>
<dbReference type="HOGENOM" id="CLU_728022_0_0_1"/>
<evidence type="ECO:0000256" key="2">
    <source>
        <dbReference type="ARBA" id="ARBA00023102"/>
    </source>
</evidence>
<reference evidence="5 7" key="3">
    <citation type="journal article" date="2015" name="BMC Genomics">
        <title>Sex and parasites: genomic and transcriptomic analysis of Microbotryum lychnidis-dioicae, the biotrophic and plant-castrating anther smut fungus.</title>
        <authorList>
            <person name="Perlin M.H."/>
            <person name="Amselem J."/>
            <person name="Fontanillas E."/>
            <person name="Toh S.S."/>
            <person name="Chen Z."/>
            <person name="Goldberg J."/>
            <person name="Duplessis S."/>
            <person name="Henrissat B."/>
            <person name="Young S."/>
            <person name="Zeng Q."/>
            <person name="Aguileta G."/>
            <person name="Petit E."/>
            <person name="Badouin H."/>
            <person name="Andrews J."/>
            <person name="Razeeq D."/>
            <person name="Gabaldon T."/>
            <person name="Quesneville H."/>
            <person name="Giraud T."/>
            <person name="Hood M.E."/>
            <person name="Schultz D.J."/>
            <person name="Cuomo C.A."/>
        </authorList>
    </citation>
    <scope>NUCLEOTIDE SEQUENCE [LARGE SCALE GENOMIC DNA]</scope>
    <source>
        <strain evidence="5">P1A1 Lamole</strain>
        <strain evidence="7">p1A1 Lamole</strain>
    </source>
</reference>
<evidence type="ECO:0000313" key="6">
    <source>
        <dbReference type="EnsemblFungi" id="MVLG_03439T0"/>
    </source>
</evidence>
<accession>U5H872</accession>
<evidence type="ECO:0000256" key="3">
    <source>
        <dbReference type="ARBA" id="ARBA00023239"/>
    </source>
</evidence>
<keyword evidence="2" id="KW-0368">Histidine biosynthesis</keyword>
<dbReference type="Gene3D" id="3.30.230.40">
    <property type="entry name" value="Imidazole glycerol phosphate dehydratase, domain 1"/>
    <property type="match status" value="1"/>
</dbReference>
<evidence type="ECO:0000256" key="1">
    <source>
        <dbReference type="ARBA" id="ARBA00022605"/>
    </source>
</evidence>
<dbReference type="GO" id="GO:0000105">
    <property type="term" value="P:L-histidine biosynthetic process"/>
    <property type="evidence" value="ECO:0007669"/>
    <property type="project" value="UniProtKB-KW"/>
</dbReference>
<keyword evidence="3" id="KW-0456">Lyase</keyword>
<sequence>MASSNEATPNVSTKSWPPTLTRLLATCAPSSWFLPPPDHDGACHSIVSRVRADAGTTAYDCVARLGGLKWDTPASPGVRVLSSFFDLVEQHPSLLELFREEKFPLEASSLAVYNPATLLNHHAAITEAVGTSSAPASTSATTPQYTWDNVHHRLAKVLQEGALSHIQYDLEEEMSKGADALATKHQSTHAATARDPVASTSASSASMSAATAYLPATSPKASCSLILQELARWVEPSPTTLSPEAAETLGADLSRRSLIVSFIALAFTAVNEVLKPDEAVVDKLLSARSQPPNRPRTALSRAVLDISSRPYFCADLQLKRKKIGDLSCEMIPHVFQSFAQGAGVTLHVDVIRDENDHHKLSSAGQVQGWAPDAGSPLPFP</sequence>
<dbReference type="STRING" id="683840.U5H872"/>
<dbReference type="InterPro" id="IPR020568">
    <property type="entry name" value="Ribosomal_Su5_D2-typ_SF"/>
</dbReference>
<reference evidence="6" key="4">
    <citation type="submission" date="2015-06" db="UniProtKB">
        <authorList>
            <consortium name="EnsemblFungi"/>
        </authorList>
    </citation>
    <scope>IDENTIFICATION</scope>
</reference>
<protein>
    <submittedName>
        <fullName evidence="5 6">Uncharacterized protein</fullName>
    </submittedName>
</protein>
<evidence type="ECO:0000256" key="4">
    <source>
        <dbReference type="SAM" id="MobiDB-lite"/>
    </source>
</evidence>
<evidence type="ECO:0000313" key="7">
    <source>
        <dbReference type="Proteomes" id="UP000017200"/>
    </source>
</evidence>
<gene>
    <name evidence="5" type="ORF">MVLG_03439</name>
</gene>
<name>U5H872_USTV1</name>
<dbReference type="PANTHER" id="PTHR23133">
    <property type="entry name" value="IMIDAZOLEGLYCEROL-PHOSPHATE DEHYDRATASE HIS7"/>
    <property type="match status" value="1"/>
</dbReference>